<dbReference type="SUPFAM" id="SSF69279">
    <property type="entry name" value="Phage tail proteins"/>
    <property type="match status" value="2"/>
</dbReference>
<dbReference type="InterPro" id="IPR017847">
    <property type="entry name" value="T6SS_RhsGE_Vgr_subset"/>
</dbReference>
<dbReference type="Gene3D" id="2.30.110.50">
    <property type="match status" value="1"/>
</dbReference>
<comment type="caution">
    <text evidence="5">The sequence shown here is derived from an EMBL/GenBank/DDBJ whole genome shotgun (WGS) entry which is preliminary data.</text>
</comment>
<evidence type="ECO:0000313" key="5">
    <source>
        <dbReference type="EMBL" id="MFG6110529.1"/>
    </source>
</evidence>
<keyword evidence="6" id="KW-1185">Reference proteome</keyword>
<dbReference type="InterPro" id="IPR028244">
    <property type="entry name" value="T6SS_Rhs_Vgr_dom"/>
</dbReference>
<dbReference type="Proteomes" id="UP001605261">
    <property type="component" value="Unassembled WGS sequence"/>
</dbReference>
<dbReference type="NCBIfam" id="TIGR01646">
    <property type="entry name" value="vgr_GE"/>
    <property type="match status" value="1"/>
</dbReference>
<dbReference type="PANTHER" id="PTHR32305:SF11">
    <property type="entry name" value="TYPE VI SECRETION SYSTEM SPIKE PROTEIN VGRG3"/>
    <property type="match status" value="1"/>
</dbReference>
<dbReference type="Gene3D" id="2.40.50.230">
    <property type="entry name" value="Gp5 N-terminal domain"/>
    <property type="match status" value="1"/>
</dbReference>
<dbReference type="Gene3D" id="4.10.220.110">
    <property type="match status" value="1"/>
</dbReference>
<dbReference type="EMBL" id="JBHGCJ010000012">
    <property type="protein sequence ID" value="MFG6110529.1"/>
    <property type="molecule type" value="Genomic_DNA"/>
</dbReference>
<dbReference type="InterPro" id="IPR050708">
    <property type="entry name" value="T6SS_VgrG/RHS"/>
</dbReference>
<name>A0ABW7D0P7_9GAMM</name>
<dbReference type="InterPro" id="IPR006533">
    <property type="entry name" value="T6SS_Vgr_RhsGE"/>
</dbReference>
<dbReference type="InterPro" id="IPR006531">
    <property type="entry name" value="Gp5/Vgr_OB"/>
</dbReference>
<dbReference type="SUPFAM" id="SSF69349">
    <property type="entry name" value="Phage fibre proteins"/>
    <property type="match status" value="1"/>
</dbReference>
<evidence type="ECO:0000259" key="3">
    <source>
        <dbReference type="Pfam" id="PF10106"/>
    </source>
</evidence>
<gene>
    <name evidence="5" type="ORF">ACEU0G_000406</name>
</gene>
<proteinExistence type="inferred from homology"/>
<protein>
    <submittedName>
        <fullName evidence="5">Type VI secretion system Vgr family protein</fullName>
    </submittedName>
</protein>
<dbReference type="RefSeq" id="WP_394164100.1">
    <property type="nucleotide sequence ID" value="NZ_JBHGCJ010000012.1"/>
</dbReference>
<dbReference type="Pfam" id="PF04717">
    <property type="entry name" value="Phage_base_V"/>
    <property type="match status" value="1"/>
</dbReference>
<sequence>MASQSEYRFRLQLPDGPPFDVVRFELTEGLSQPFRLSLALSCFQHDIDLDALLDGPATFTIARDGQPVREVHGIVTAFEQGDTGFRRTRYRAVIEPPLVRLDLRRNSRIFQRVAVPAILKTLLDEQRVPASSLEMLREREHVQREYCVQHREQDLAFFQRLAGEEGLVYFFDARADSRLVLTDALLAGPSLPGPDGALGAVAYQPSPGGDAAGPGLRRFAYRRQMASTRATQRDYSFKNPPYRFEHQARAVDGIGDYEHYDAPGRYKHDDAGKPFTRSRLSALRRDATLAELEGDDARLWPGLAFALDGHPSSSLPRNWRVVGMRHEGEQSSGQEEDSVGAEQGSRYHYTGTAVPDNADWQPQPCPRPVMDGLQVAHVVGPPGEEIHTDEHGRVMVWFPWDREGPRQNSSCWIRVSQGWAGASYGMMALPRIGHEVLVSFLDGDPDQPIVTGRSYHATNRPPYDLPNLKTLTTIKSQEHNGGGHNELLIDDTNGQIKAQLKSTHAATQLNMGFLTHPRGMDGNGTPRGEGFELRTDASGALRAAKGLLITAHERAGAGGGQLDHAELVECVSTLASMVKTLADTAAQHQAPPMDHGPRDALVKAVEQLGAGANDRQDQAGSEPIVALAAPEGIALATQKTVLIAARENVEVSAQDDQVQSAGGQVLVTAGGGISQFAVDGGLSHIAHRDDVRIQAQHGNVTVDAAQAIHQRGQRHVMLTAGEKALIECGKSALMLNPDGRIELFGSQLQIHAKVQVLPPASVHSSVPSFGEIDTAGQFVLRQADGERPAANRRYRISLEDGSVVEGITDAKGLTERLQKDALRIADIEVLHDDN</sequence>
<feature type="domain" description="DUF2345" evidence="3">
    <location>
        <begin position="615"/>
        <end position="745"/>
    </location>
</feature>
<dbReference type="InterPro" id="IPR018769">
    <property type="entry name" value="VgrG2_DUF2345"/>
</dbReference>
<accession>A0ABW7D0P7</accession>
<dbReference type="Pfam" id="PF05954">
    <property type="entry name" value="Phage_GPD"/>
    <property type="match status" value="1"/>
</dbReference>
<feature type="domain" description="Gp5/Type VI secretion system Vgr protein OB-fold" evidence="2">
    <location>
        <begin position="388"/>
        <end position="455"/>
    </location>
</feature>
<dbReference type="Pfam" id="PF13296">
    <property type="entry name" value="T6SS_Vgr"/>
    <property type="match status" value="1"/>
</dbReference>
<dbReference type="Gene3D" id="3.55.50.10">
    <property type="entry name" value="Baseplate protein-like domains"/>
    <property type="match status" value="1"/>
</dbReference>
<dbReference type="InterPro" id="IPR037026">
    <property type="entry name" value="Vgr_OB-fold_dom_sf"/>
</dbReference>
<dbReference type="PANTHER" id="PTHR32305">
    <property type="match status" value="1"/>
</dbReference>
<evidence type="ECO:0000256" key="1">
    <source>
        <dbReference type="ARBA" id="ARBA00005558"/>
    </source>
</evidence>
<organism evidence="5 6">
    <name type="scientific">Stenotrophomonas nematodicola</name>
    <dbReference type="NCBI Taxonomy" id="2656746"/>
    <lineage>
        <taxon>Bacteria</taxon>
        <taxon>Pseudomonadati</taxon>
        <taxon>Pseudomonadota</taxon>
        <taxon>Gammaproteobacteria</taxon>
        <taxon>Lysobacterales</taxon>
        <taxon>Lysobacteraceae</taxon>
        <taxon>Stenotrophomonas</taxon>
    </lineage>
</organism>
<dbReference type="Pfam" id="PF10106">
    <property type="entry name" value="DUF2345"/>
    <property type="match status" value="1"/>
</dbReference>
<evidence type="ECO:0000313" key="6">
    <source>
        <dbReference type="Proteomes" id="UP001605261"/>
    </source>
</evidence>
<feature type="domain" description="Putative type VI secretion system Rhs element associated Vgr" evidence="4">
    <location>
        <begin position="477"/>
        <end position="585"/>
    </location>
</feature>
<reference evidence="5 6" key="1">
    <citation type="submission" date="2024-09" db="EMBL/GenBank/DDBJ databases">
        <authorList>
            <consortium name="All-Russian atlas of soil microorganisms"/>
            <consortium name="as a basis for the search for new antimicrobial producers and enzymes with unique properties"/>
            <person name="Sokolova E.A."/>
            <person name="Voronina E.N."/>
        </authorList>
    </citation>
    <scope>NUCLEOTIDE SEQUENCE [LARGE SCALE GENOMIC DNA]</scope>
    <source>
        <strain evidence="5 6">AF-22b-331.1</strain>
    </source>
</reference>
<evidence type="ECO:0000259" key="2">
    <source>
        <dbReference type="Pfam" id="PF04717"/>
    </source>
</evidence>
<dbReference type="SUPFAM" id="SSF69255">
    <property type="entry name" value="gp5 N-terminal domain-like"/>
    <property type="match status" value="1"/>
</dbReference>
<evidence type="ECO:0000259" key="4">
    <source>
        <dbReference type="Pfam" id="PF13296"/>
    </source>
</evidence>
<dbReference type="NCBIfam" id="TIGR03361">
    <property type="entry name" value="VI_Rhs_Vgr"/>
    <property type="match status" value="1"/>
</dbReference>
<comment type="similarity">
    <text evidence="1">Belongs to the VgrG protein family.</text>
</comment>